<evidence type="ECO:0000313" key="3">
    <source>
        <dbReference type="Proteomes" id="UP000070404"/>
    </source>
</evidence>
<dbReference type="Gene3D" id="3.90.920.10">
    <property type="entry name" value="DNA primase, PRIM domain"/>
    <property type="match status" value="1"/>
</dbReference>
<evidence type="ECO:0000313" key="2">
    <source>
        <dbReference type="EMBL" id="KXB06858.1"/>
    </source>
</evidence>
<protein>
    <submittedName>
        <fullName evidence="2">Uncharacterized protein</fullName>
    </submittedName>
</protein>
<proteinExistence type="predicted"/>
<sequence length="272" mass="30415">MKHYYQKSGVKRAIIDFVHSGSDKPIRECAFYNNSIEQIQRKSPNPNDNSVLVLDSEEKISTSLRNGAKAFYASVWHYSNPHEPSEIRGRDITWTIKSVEGGLSITKKVTQLFLEALKREGFPQPLVKYSGKLGFDILIPKDQIQSGSPEDLDFLADLHRDLTKDICNYITEHSSFSLEDESSTVKLTSRMGTCLLTELRWRRGLLLTPMSLHPGSGLVSVPLLSREIPNFSVVDASPEKVHAREWSISSNIPGKKAEPSVLHSPKGTPVKA</sequence>
<dbReference type="SUPFAM" id="SSF56747">
    <property type="entry name" value="Prim-pol domain"/>
    <property type="match status" value="1"/>
</dbReference>
<gene>
    <name evidence="2" type="ORF">AKJ52_01435</name>
</gene>
<dbReference type="Proteomes" id="UP000070404">
    <property type="component" value="Unassembled WGS sequence"/>
</dbReference>
<accession>A0A133VK76</accession>
<feature type="region of interest" description="Disordered" evidence="1">
    <location>
        <begin position="253"/>
        <end position="272"/>
    </location>
</feature>
<dbReference type="EMBL" id="LHYF01000020">
    <property type="protein sequence ID" value="KXB06858.1"/>
    <property type="molecule type" value="Genomic_DNA"/>
</dbReference>
<keyword evidence="3" id="KW-1185">Reference proteome</keyword>
<reference evidence="2 3" key="1">
    <citation type="journal article" date="2016" name="Sci. Rep.">
        <title>Metabolic traits of an uncultured archaeal lineage -MSBL1- from brine pools of the Red Sea.</title>
        <authorList>
            <person name="Mwirichia R."/>
            <person name="Alam I."/>
            <person name="Rashid M."/>
            <person name="Vinu M."/>
            <person name="Ba-Alawi W."/>
            <person name="Anthony Kamau A."/>
            <person name="Kamanda Ngugi D."/>
            <person name="Goker M."/>
            <person name="Klenk H.P."/>
            <person name="Bajic V."/>
            <person name="Stingl U."/>
        </authorList>
    </citation>
    <scope>NUCLEOTIDE SEQUENCE [LARGE SCALE GENOMIC DNA]</scope>
    <source>
        <strain evidence="2">SCGC-AAA382C18</strain>
    </source>
</reference>
<organism evidence="2 3">
    <name type="scientific">candidate division MSBL1 archaeon SCGC-AAA382C18</name>
    <dbReference type="NCBI Taxonomy" id="1698281"/>
    <lineage>
        <taxon>Archaea</taxon>
        <taxon>Methanobacteriati</taxon>
        <taxon>Methanobacteriota</taxon>
        <taxon>candidate division MSBL1</taxon>
    </lineage>
</organism>
<comment type="caution">
    <text evidence="2">The sequence shown here is derived from an EMBL/GenBank/DDBJ whole genome shotgun (WGS) entry which is preliminary data.</text>
</comment>
<evidence type="ECO:0000256" key="1">
    <source>
        <dbReference type="SAM" id="MobiDB-lite"/>
    </source>
</evidence>
<name>A0A133VK76_9EURY</name>
<dbReference type="AlphaFoldDB" id="A0A133VK76"/>